<proteinExistence type="predicted"/>
<keyword evidence="1" id="KW-0472">Membrane</keyword>
<feature type="transmembrane region" description="Helical" evidence="1">
    <location>
        <begin position="58"/>
        <end position="78"/>
    </location>
</feature>
<organism evidence="2 3">
    <name type="scientific">Limnoglobus roseus</name>
    <dbReference type="NCBI Taxonomy" id="2598579"/>
    <lineage>
        <taxon>Bacteria</taxon>
        <taxon>Pseudomonadati</taxon>
        <taxon>Planctomycetota</taxon>
        <taxon>Planctomycetia</taxon>
        <taxon>Gemmatales</taxon>
        <taxon>Gemmataceae</taxon>
        <taxon>Limnoglobus</taxon>
    </lineage>
</organism>
<protein>
    <submittedName>
        <fullName evidence="2">Uncharacterized protein</fullName>
    </submittedName>
</protein>
<reference evidence="3" key="1">
    <citation type="submission" date="2019-08" db="EMBL/GenBank/DDBJ databases">
        <title>Limnoglobus roseus gen. nov., sp. nov., a novel freshwater planctomycete with a giant genome from the family Gemmataceae.</title>
        <authorList>
            <person name="Kulichevskaya I.S."/>
            <person name="Naumoff D.G."/>
            <person name="Miroshnikov K."/>
            <person name="Ivanova A."/>
            <person name="Philippov D.A."/>
            <person name="Hakobyan A."/>
            <person name="Rijpstra I.C."/>
            <person name="Sinninghe Damste J.S."/>
            <person name="Liesack W."/>
            <person name="Dedysh S.N."/>
        </authorList>
    </citation>
    <scope>NUCLEOTIDE SEQUENCE [LARGE SCALE GENOMIC DNA]</scope>
    <source>
        <strain evidence="3">PX52</strain>
    </source>
</reference>
<dbReference type="AlphaFoldDB" id="A0A5C1AGE7"/>
<gene>
    <name evidence="2" type="ORF">PX52LOC_03124</name>
</gene>
<keyword evidence="1" id="KW-0812">Transmembrane</keyword>
<dbReference type="KEGG" id="lrs:PX52LOC_03124"/>
<sequence>MQWSGRRSLIACTGLALMVSVAYAVGRARAEIFIGLGSFAAVVLSVAAAFRPWPTERVAGTIVLGWVVLATLTEQFAWAAGTHGVLVAGAWLILPVVGGVVLPARGYWWSGLGCWAAAFAGIAATTYSVHSIYSGAGLVFVWRS</sequence>
<feature type="transmembrane region" description="Helical" evidence="1">
    <location>
        <begin position="84"/>
        <end position="102"/>
    </location>
</feature>
<dbReference type="Proteomes" id="UP000324974">
    <property type="component" value="Chromosome"/>
</dbReference>
<keyword evidence="3" id="KW-1185">Reference proteome</keyword>
<feature type="transmembrane region" description="Helical" evidence="1">
    <location>
        <begin position="114"/>
        <end position="142"/>
    </location>
</feature>
<dbReference type="RefSeq" id="WP_149110942.1">
    <property type="nucleotide sequence ID" value="NZ_CP042425.1"/>
</dbReference>
<evidence type="ECO:0000313" key="2">
    <source>
        <dbReference type="EMBL" id="QEL16184.1"/>
    </source>
</evidence>
<accession>A0A5C1AGE7</accession>
<evidence type="ECO:0000313" key="3">
    <source>
        <dbReference type="Proteomes" id="UP000324974"/>
    </source>
</evidence>
<dbReference type="EMBL" id="CP042425">
    <property type="protein sequence ID" value="QEL16184.1"/>
    <property type="molecule type" value="Genomic_DNA"/>
</dbReference>
<name>A0A5C1AGE7_9BACT</name>
<keyword evidence="1" id="KW-1133">Transmembrane helix</keyword>
<feature type="transmembrane region" description="Helical" evidence="1">
    <location>
        <begin position="34"/>
        <end position="51"/>
    </location>
</feature>
<evidence type="ECO:0000256" key="1">
    <source>
        <dbReference type="SAM" id="Phobius"/>
    </source>
</evidence>